<dbReference type="Proteomes" id="UP000027442">
    <property type="component" value="Unassembled WGS sequence"/>
</dbReference>
<dbReference type="GO" id="GO:0004575">
    <property type="term" value="F:sucrose alpha-glucosidase activity"/>
    <property type="evidence" value="ECO:0007669"/>
    <property type="project" value="TreeGrafter"/>
</dbReference>
<evidence type="ECO:0000313" key="9">
    <source>
        <dbReference type="Proteomes" id="UP000027442"/>
    </source>
</evidence>
<dbReference type="SUPFAM" id="SSF75005">
    <property type="entry name" value="Arabinanase/levansucrase/invertase"/>
    <property type="match status" value="1"/>
</dbReference>
<dbReference type="Gene3D" id="2.115.10.20">
    <property type="entry name" value="Glycosyl hydrolase domain, family 43"/>
    <property type="match status" value="1"/>
</dbReference>
<protein>
    <submittedName>
        <fullName evidence="8">Fructan beta-fructosidase domain protein</fullName>
    </submittedName>
</protein>
<dbReference type="Gene3D" id="2.60.120.560">
    <property type="entry name" value="Exo-inulinase, domain 1"/>
    <property type="match status" value="1"/>
</dbReference>
<dbReference type="InterPro" id="IPR018053">
    <property type="entry name" value="Glyco_hydro_32_AS"/>
</dbReference>
<evidence type="ECO:0000259" key="7">
    <source>
        <dbReference type="Pfam" id="PF16352"/>
    </source>
</evidence>
<proteinExistence type="inferred from homology"/>
<dbReference type="InterPro" id="IPR023296">
    <property type="entry name" value="Glyco_hydro_beta-prop_sf"/>
</dbReference>
<sequence>MAQRLTRPIFRLATTLLLLFVAHAIAYADNPQKMNMLSKNHCMLAFDTPTTRYLLLPVEEKAELCNLRLIVDNNAIQTLNVRLAADHVDYFVPLALDAVKGKPFVLDVHAQGDVRKNGNLNDYVCWKNMTMTDNFDTANREKWRPLYHHTPPYGWMNDPNGLFYKDGLYHLYYQWNPYGSQWENMTWGHSVSKDLVHWEDRGTAIAPDALGTIFSGCCVVDHNNTAGFGAGAVVAFYTSAGENQTQSMAYSTDNGQTFTKYDRNPVITAPIPDFRDPHVFWHQPTERWIMVLAAGQEMQFYSSKNLKEWTFENRFGEGYGNHDGVWECPDLMQLPVRGIDKQKWMLICNINPGGPFGGNATQYFIGEFDGHQFTCEDKPETTKWMDYGKDHYAAITFDNAPQGRRILMTWMSNWQYGNQVPTQQFRSANTIACDLDLFEHDGQTFVGRTPSKELLAARGKPLFKNSTSARRTFNPAQGAYELVMVIKPQTKGKTSLTLQNAAGEKVVVSYDVAAQTLSVDRTQSGKSDFSDGFKAVTVAPTRGLITTLRIFVDKSSVEVIDAQGKASLTNLVFPTTPYNTLLLENSGGNKANVSAFEMK</sequence>
<evidence type="ECO:0000259" key="6">
    <source>
        <dbReference type="Pfam" id="PF08244"/>
    </source>
</evidence>
<dbReference type="RefSeq" id="WP_026292478.1">
    <property type="nucleotide sequence ID" value="NZ_KB899213.1"/>
</dbReference>
<dbReference type="Pfam" id="PF00251">
    <property type="entry name" value="Glyco_hydro_32N"/>
    <property type="match status" value="1"/>
</dbReference>
<dbReference type="HOGENOM" id="CLU_001528_3_1_10"/>
<dbReference type="EMBL" id="JNGW01000123">
    <property type="protein sequence ID" value="KDR51088.1"/>
    <property type="molecule type" value="Genomic_DNA"/>
</dbReference>
<evidence type="ECO:0000256" key="4">
    <source>
        <dbReference type="RuleBase" id="RU362110"/>
    </source>
</evidence>
<dbReference type="InterPro" id="IPR001362">
    <property type="entry name" value="Glyco_hydro_32"/>
</dbReference>
<dbReference type="PANTHER" id="PTHR42800">
    <property type="entry name" value="EXOINULINASE INUD (AFU_ORTHOLOGUE AFUA_5G00480)"/>
    <property type="match status" value="1"/>
</dbReference>
<feature type="domain" description="DUF4980" evidence="7">
    <location>
        <begin position="39"/>
        <end position="147"/>
    </location>
</feature>
<feature type="domain" description="Glycosyl hydrolase family 32 C-terminal" evidence="6">
    <location>
        <begin position="470"/>
        <end position="594"/>
    </location>
</feature>
<dbReference type="InterPro" id="IPR013189">
    <property type="entry name" value="Glyco_hydro_32_C"/>
</dbReference>
<dbReference type="SUPFAM" id="SSF49899">
    <property type="entry name" value="Concanavalin A-like lectins/glucanases"/>
    <property type="match status" value="1"/>
</dbReference>
<dbReference type="InterPro" id="IPR013320">
    <property type="entry name" value="ConA-like_dom_sf"/>
</dbReference>
<keyword evidence="9" id="KW-1185">Reference proteome</keyword>
<comment type="caution">
    <text evidence="8">The sequence shown here is derived from an EMBL/GenBank/DDBJ whole genome shotgun (WGS) entry which is preliminary data.</text>
</comment>
<dbReference type="SMART" id="SM00640">
    <property type="entry name" value="Glyco_32"/>
    <property type="match status" value="1"/>
</dbReference>
<accession>A0A069QDX3</accession>
<dbReference type="GO" id="GO:0005737">
    <property type="term" value="C:cytoplasm"/>
    <property type="evidence" value="ECO:0007669"/>
    <property type="project" value="TreeGrafter"/>
</dbReference>
<evidence type="ECO:0000256" key="1">
    <source>
        <dbReference type="ARBA" id="ARBA00009902"/>
    </source>
</evidence>
<name>A0A069QDX3_HOYLO</name>
<dbReference type="InterPro" id="IPR032313">
    <property type="entry name" value="DUF4980"/>
</dbReference>
<gene>
    <name evidence="8" type="ORF">HMPREF1991_02875</name>
</gene>
<dbReference type="Pfam" id="PF08244">
    <property type="entry name" value="Glyco_hydro_32C"/>
    <property type="match status" value="1"/>
</dbReference>
<keyword evidence="3 4" id="KW-0326">Glycosidase</keyword>
<evidence type="ECO:0000259" key="5">
    <source>
        <dbReference type="Pfam" id="PF00251"/>
    </source>
</evidence>
<evidence type="ECO:0000256" key="2">
    <source>
        <dbReference type="ARBA" id="ARBA00022801"/>
    </source>
</evidence>
<feature type="domain" description="Glycosyl hydrolase family 32 N-terminal" evidence="5">
    <location>
        <begin position="148"/>
        <end position="439"/>
    </location>
</feature>
<organism evidence="8 9">
    <name type="scientific">Hoylesella loescheii DSM 19665 = JCM 12249 = ATCC 15930</name>
    <dbReference type="NCBI Taxonomy" id="1122985"/>
    <lineage>
        <taxon>Bacteria</taxon>
        <taxon>Pseudomonadati</taxon>
        <taxon>Bacteroidota</taxon>
        <taxon>Bacteroidia</taxon>
        <taxon>Bacteroidales</taxon>
        <taxon>Prevotellaceae</taxon>
        <taxon>Hoylesella</taxon>
    </lineage>
</organism>
<dbReference type="Pfam" id="PF16352">
    <property type="entry name" value="DUF4980"/>
    <property type="match status" value="1"/>
</dbReference>
<dbReference type="InterPro" id="IPR013148">
    <property type="entry name" value="Glyco_hydro_32_N"/>
</dbReference>
<dbReference type="CDD" id="cd18622">
    <property type="entry name" value="GH32_Inu-like"/>
    <property type="match status" value="1"/>
</dbReference>
<dbReference type="PANTHER" id="PTHR42800:SF1">
    <property type="entry name" value="EXOINULINASE INUD (AFU_ORTHOLOGUE AFUA_5G00480)"/>
    <property type="match status" value="1"/>
</dbReference>
<dbReference type="PATRIC" id="fig|1122985.7.peg.2972"/>
<dbReference type="eggNOG" id="COG1621">
    <property type="taxonomic scope" value="Bacteria"/>
</dbReference>
<keyword evidence="2 4" id="KW-0378">Hydrolase</keyword>
<dbReference type="AlphaFoldDB" id="A0A069QDX3"/>
<dbReference type="PROSITE" id="PS00609">
    <property type="entry name" value="GLYCOSYL_HYDROL_F32"/>
    <property type="match status" value="1"/>
</dbReference>
<comment type="similarity">
    <text evidence="1 4">Belongs to the glycosyl hydrolase 32 family.</text>
</comment>
<evidence type="ECO:0000313" key="8">
    <source>
        <dbReference type="EMBL" id="KDR51088.1"/>
    </source>
</evidence>
<evidence type="ECO:0000256" key="3">
    <source>
        <dbReference type="ARBA" id="ARBA00023295"/>
    </source>
</evidence>
<dbReference type="GO" id="GO:0005987">
    <property type="term" value="P:sucrose catabolic process"/>
    <property type="evidence" value="ECO:0007669"/>
    <property type="project" value="TreeGrafter"/>
</dbReference>
<reference evidence="8 9" key="1">
    <citation type="submission" date="2013-08" db="EMBL/GenBank/DDBJ databases">
        <authorList>
            <person name="Weinstock G."/>
            <person name="Sodergren E."/>
            <person name="Wylie T."/>
            <person name="Fulton L."/>
            <person name="Fulton R."/>
            <person name="Fronick C."/>
            <person name="O'Laughlin M."/>
            <person name="Godfrey J."/>
            <person name="Miner T."/>
            <person name="Herter B."/>
            <person name="Appelbaum E."/>
            <person name="Cordes M."/>
            <person name="Lek S."/>
            <person name="Wollam A."/>
            <person name="Pepin K.H."/>
            <person name="Palsikar V.B."/>
            <person name="Mitreva M."/>
            <person name="Wilson R.K."/>
        </authorList>
    </citation>
    <scope>NUCLEOTIDE SEQUENCE [LARGE SCALE GENOMIC DNA]</scope>
    <source>
        <strain evidence="8 9">ATCC 15930</strain>
    </source>
</reference>